<evidence type="ECO:0000256" key="10">
    <source>
        <dbReference type="ARBA" id="ARBA00049144"/>
    </source>
</evidence>
<dbReference type="SUPFAM" id="SSF53686">
    <property type="entry name" value="Tryptophan synthase beta subunit-like PLP-dependent enzymes"/>
    <property type="match status" value="1"/>
</dbReference>
<keyword evidence="7" id="KW-0791">Threonine biosynthesis</keyword>
<proteinExistence type="inferred from homology"/>
<dbReference type="GO" id="GO:0003941">
    <property type="term" value="F:L-serine ammonia-lyase activity"/>
    <property type="evidence" value="ECO:0007669"/>
    <property type="project" value="TreeGrafter"/>
</dbReference>
<dbReference type="GO" id="GO:0004794">
    <property type="term" value="F:threonine deaminase activity"/>
    <property type="evidence" value="ECO:0007669"/>
    <property type="project" value="TreeGrafter"/>
</dbReference>
<dbReference type="InterPro" id="IPR036052">
    <property type="entry name" value="TrpB-like_PALP_sf"/>
</dbReference>
<dbReference type="Gene3D" id="3.40.50.1100">
    <property type="match status" value="2"/>
</dbReference>
<evidence type="ECO:0000313" key="12">
    <source>
        <dbReference type="EMBL" id="SVA90440.1"/>
    </source>
</evidence>
<feature type="domain" description="Tryptophan synthase beta chain-like PALP" evidence="11">
    <location>
        <begin position="1"/>
        <end position="260"/>
    </location>
</feature>
<dbReference type="InterPro" id="IPR001926">
    <property type="entry name" value="TrpB-like_PALP"/>
</dbReference>
<keyword evidence="8" id="KW-0663">Pyridoxal phosphate</keyword>
<dbReference type="InterPro" id="IPR050147">
    <property type="entry name" value="Ser/Thr_Dehydratase"/>
</dbReference>
<protein>
    <recommendedName>
        <fullName evidence="5">Threonine synthase</fullName>
        <ecNumber evidence="4">4.2.3.1</ecNumber>
    </recommendedName>
</protein>
<comment type="catalytic activity">
    <reaction evidence="10">
        <text>O-phospho-L-homoserine + H2O = L-threonine + phosphate</text>
        <dbReference type="Rhea" id="RHEA:10840"/>
        <dbReference type="ChEBI" id="CHEBI:15377"/>
        <dbReference type="ChEBI" id="CHEBI:43474"/>
        <dbReference type="ChEBI" id="CHEBI:57590"/>
        <dbReference type="ChEBI" id="CHEBI:57926"/>
        <dbReference type="EC" id="4.2.3.1"/>
    </reaction>
</comment>
<comment type="similarity">
    <text evidence="3">Belongs to the threonine synthase family.</text>
</comment>
<dbReference type="PIRSF" id="PIRSF038945">
    <property type="entry name" value="Thr_synthase"/>
    <property type="match status" value="1"/>
</dbReference>
<dbReference type="EC" id="4.2.3.1" evidence="4"/>
<dbReference type="Pfam" id="PF00291">
    <property type="entry name" value="PALP"/>
    <property type="match status" value="1"/>
</dbReference>
<evidence type="ECO:0000256" key="6">
    <source>
        <dbReference type="ARBA" id="ARBA00022605"/>
    </source>
</evidence>
<dbReference type="FunFam" id="3.40.50.1100:FF:000014">
    <property type="entry name" value="Threonine synthase"/>
    <property type="match status" value="1"/>
</dbReference>
<dbReference type="GO" id="GO:0004795">
    <property type="term" value="F:threonine synthase activity"/>
    <property type="evidence" value="ECO:0007669"/>
    <property type="project" value="UniProtKB-EC"/>
</dbReference>
<keyword evidence="9" id="KW-0456">Lyase</keyword>
<evidence type="ECO:0000256" key="3">
    <source>
        <dbReference type="ARBA" id="ARBA00005517"/>
    </source>
</evidence>
<evidence type="ECO:0000256" key="4">
    <source>
        <dbReference type="ARBA" id="ARBA00013028"/>
    </source>
</evidence>
<name>A0A381ZMG6_9ZZZZ</name>
<dbReference type="AlphaFoldDB" id="A0A381ZMG6"/>
<dbReference type="GO" id="GO:0006567">
    <property type="term" value="P:L-threonine catabolic process"/>
    <property type="evidence" value="ECO:0007669"/>
    <property type="project" value="TreeGrafter"/>
</dbReference>
<feature type="non-terminal residue" evidence="12">
    <location>
        <position position="1"/>
    </location>
</feature>
<dbReference type="CDD" id="cd01563">
    <property type="entry name" value="Thr-synth_1"/>
    <property type="match status" value="1"/>
</dbReference>
<accession>A0A381ZMG6</accession>
<evidence type="ECO:0000256" key="2">
    <source>
        <dbReference type="ARBA" id="ARBA00004979"/>
    </source>
</evidence>
<evidence type="ECO:0000256" key="8">
    <source>
        <dbReference type="ARBA" id="ARBA00022898"/>
    </source>
</evidence>
<keyword evidence="6" id="KW-0028">Amino-acid biosynthesis</keyword>
<gene>
    <name evidence="12" type="ORF">METZ01_LOCUS143294</name>
</gene>
<evidence type="ECO:0000256" key="7">
    <source>
        <dbReference type="ARBA" id="ARBA00022697"/>
    </source>
</evidence>
<comment type="pathway">
    <text evidence="2">Amino-acid biosynthesis; L-threonine biosynthesis; L-threonine from L-aspartate: step 5/5.</text>
</comment>
<dbReference type="GO" id="GO:0006565">
    <property type="term" value="P:L-serine catabolic process"/>
    <property type="evidence" value="ECO:0007669"/>
    <property type="project" value="TreeGrafter"/>
</dbReference>
<evidence type="ECO:0000256" key="9">
    <source>
        <dbReference type="ARBA" id="ARBA00023239"/>
    </source>
</evidence>
<dbReference type="GO" id="GO:0009088">
    <property type="term" value="P:threonine biosynthetic process"/>
    <property type="evidence" value="ECO:0007669"/>
    <property type="project" value="UniProtKB-KW"/>
</dbReference>
<dbReference type="GO" id="GO:0009097">
    <property type="term" value="P:isoleucine biosynthetic process"/>
    <property type="evidence" value="ECO:0007669"/>
    <property type="project" value="TreeGrafter"/>
</dbReference>
<evidence type="ECO:0000259" key="11">
    <source>
        <dbReference type="Pfam" id="PF00291"/>
    </source>
</evidence>
<comment type="cofactor">
    <cofactor evidence="1">
        <name>pyridoxal 5'-phosphate</name>
        <dbReference type="ChEBI" id="CHEBI:597326"/>
    </cofactor>
</comment>
<evidence type="ECO:0000256" key="1">
    <source>
        <dbReference type="ARBA" id="ARBA00001933"/>
    </source>
</evidence>
<dbReference type="InterPro" id="IPR026260">
    <property type="entry name" value="Thr_Synthase_bac/arc"/>
</dbReference>
<organism evidence="12">
    <name type="scientific">marine metagenome</name>
    <dbReference type="NCBI Taxonomy" id="408172"/>
    <lineage>
        <taxon>unclassified sequences</taxon>
        <taxon>metagenomes</taxon>
        <taxon>ecological metagenomes</taxon>
    </lineage>
</organism>
<dbReference type="PANTHER" id="PTHR48078">
    <property type="entry name" value="THREONINE DEHYDRATASE, MITOCHONDRIAL-RELATED"/>
    <property type="match status" value="1"/>
</dbReference>
<reference evidence="12" key="1">
    <citation type="submission" date="2018-05" db="EMBL/GenBank/DDBJ databases">
        <authorList>
            <person name="Lanie J.A."/>
            <person name="Ng W.-L."/>
            <person name="Kazmierczak K.M."/>
            <person name="Andrzejewski T.M."/>
            <person name="Davidsen T.M."/>
            <person name="Wayne K.J."/>
            <person name="Tettelin H."/>
            <person name="Glass J.I."/>
            <person name="Rusch D."/>
            <person name="Podicherti R."/>
            <person name="Tsui H.-C.T."/>
            <person name="Winkler M.E."/>
        </authorList>
    </citation>
    <scope>NUCLEOTIDE SEQUENCE</scope>
</reference>
<sequence>SFKDRGMVVAFAKAIEEHSTGAICASTGNTSASAAAYGARFNLPVIVVVPSGGISSSKLAQVRAHQAKIISVRGNFDDALAMVQWIANEESITIVNSVNQYRLEGQKTGAFEIVDQLGSSPDYLALPVGNAGNILSYWMGFSEYMQRGLTKSLPKMMGFQAEGASPIVQNRPFENPTTIASAIRIGNPVNWEGALTSVKASKGVIESVTDEEIVDACSKMASMEGIFCELASAASLAGILKLYKAGWSFKGKRVVCIITGSGLKQPDMTEHMRLSDIVEIPSTLEALQSAIFESRLR</sequence>
<dbReference type="NCBIfam" id="TIGR00260">
    <property type="entry name" value="thrC"/>
    <property type="match status" value="1"/>
</dbReference>
<dbReference type="InterPro" id="IPR004450">
    <property type="entry name" value="Thr_synthase-like"/>
</dbReference>
<dbReference type="EMBL" id="UINC01021904">
    <property type="protein sequence ID" value="SVA90440.1"/>
    <property type="molecule type" value="Genomic_DNA"/>
</dbReference>
<dbReference type="PANTHER" id="PTHR48078:SF6">
    <property type="entry name" value="L-THREONINE DEHYDRATASE CATABOLIC TDCB"/>
    <property type="match status" value="1"/>
</dbReference>
<evidence type="ECO:0000256" key="5">
    <source>
        <dbReference type="ARBA" id="ARBA00018679"/>
    </source>
</evidence>